<dbReference type="Proteomes" id="UP000011607">
    <property type="component" value="Unassembled WGS sequence"/>
</dbReference>
<dbReference type="AlphaFoldDB" id="M0MH17"/>
<gene>
    <name evidence="2" type="ORF">C446_02822</name>
</gene>
<dbReference type="STRING" id="1227454.C446_02822"/>
<comment type="caution">
    <text evidence="2">The sequence shown here is derived from an EMBL/GenBank/DDBJ whole genome shotgun (WGS) entry which is preliminary data.</text>
</comment>
<evidence type="ECO:0000313" key="2">
    <source>
        <dbReference type="EMBL" id="EMA44648.1"/>
    </source>
</evidence>
<feature type="compositionally biased region" description="Low complexity" evidence="1">
    <location>
        <begin position="54"/>
        <end position="70"/>
    </location>
</feature>
<organism evidence="2 3">
    <name type="scientific">Halobiforma nitratireducens JCM 10879</name>
    <dbReference type="NCBI Taxonomy" id="1227454"/>
    <lineage>
        <taxon>Archaea</taxon>
        <taxon>Methanobacteriati</taxon>
        <taxon>Methanobacteriota</taxon>
        <taxon>Stenosarchaea group</taxon>
        <taxon>Halobacteria</taxon>
        <taxon>Halobacteriales</taxon>
        <taxon>Natrialbaceae</taxon>
        <taxon>Halobiforma</taxon>
    </lineage>
</organism>
<reference evidence="2 3" key="1">
    <citation type="journal article" date="2014" name="PLoS Genet.">
        <title>Phylogenetically driven sequencing of extremely halophilic archaea reveals strategies for static and dynamic osmo-response.</title>
        <authorList>
            <person name="Becker E.A."/>
            <person name="Seitzer P.M."/>
            <person name="Tritt A."/>
            <person name="Larsen D."/>
            <person name="Krusor M."/>
            <person name="Yao A.I."/>
            <person name="Wu D."/>
            <person name="Madern D."/>
            <person name="Eisen J.A."/>
            <person name="Darling A.E."/>
            <person name="Facciotti M.T."/>
        </authorList>
    </citation>
    <scope>NUCLEOTIDE SEQUENCE [LARGE SCALE GENOMIC DNA]</scope>
    <source>
        <strain evidence="2 3">JCM 10879</strain>
    </source>
</reference>
<evidence type="ECO:0000313" key="3">
    <source>
        <dbReference type="Proteomes" id="UP000011607"/>
    </source>
</evidence>
<keyword evidence="3" id="KW-1185">Reference proteome</keyword>
<dbReference type="EMBL" id="AOMA01000024">
    <property type="protein sequence ID" value="EMA44648.1"/>
    <property type="molecule type" value="Genomic_DNA"/>
</dbReference>
<dbReference type="eggNOG" id="arCOG13471">
    <property type="taxonomic scope" value="Archaea"/>
</dbReference>
<accession>M0MH17</accession>
<dbReference type="OrthoDB" id="380397at2157"/>
<sequence length="91" mass="9014">MASIGRPTSRRTVIATIGSALACGVTEWGSARQNDPADEPATEPGRTVTSNGQDGAVATDDSSAATTGGDPDATNEITETTDDEAGCGCPG</sequence>
<name>M0MH17_9EURY</name>
<protein>
    <submittedName>
        <fullName evidence="2">Uncharacterized protein</fullName>
    </submittedName>
</protein>
<dbReference type="PROSITE" id="PS51257">
    <property type="entry name" value="PROKAR_LIPOPROTEIN"/>
    <property type="match status" value="1"/>
</dbReference>
<proteinExistence type="predicted"/>
<feature type="region of interest" description="Disordered" evidence="1">
    <location>
        <begin position="28"/>
        <end position="91"/>
    </location>
</feature>
<evidence type="ECO:0000256" key="1">
    <source>
        <dbReference type="SAM" id="MobiDB-lite"/>
    </source>
</evidence>